<evidence type="ECO:0000256" key="7">
    <source>
        <dbReference type="PROSITE-ProRule" id="PRU10141"/>
    </source>
</evidence>
<dbReference type="STRING" id="158441.A0A226EH88"/>
<sequence>MAEDRFVEFLSNHNVISFIGRGSFAEVYKIERISDKEQFALKVVKPNGNETRELGIASLLQNERHPNILHYIDAYKSFHQIPSSISTRFTSYDQLLYIQTELCDSTLRQRLLEKEDPTYVRENMKKFALQIAQGLAFIHKKGVMHRDLNPGNILIKRVDLDNNEVIKIGDFGLSRLIPGLSENLTTKVGCFHYRCPEQRSGTPTQYTQKCDNYSFGVVLYEMFHPDVMVSQVPGDTLYTFHDDMDNLIIISADAKKTEALNKLENQDLEDLISGLLDSNPDNRPDSGMLSPIMESVVNNVT</sequence>
<dbReference type="Gene3D" id="3.30.200.20">
    <property type="entry name" value="Phosphorylase Kinase, domain 1"/>
    <property type="match status" value="1"/>
</dbReference>
<evidence type="ECO:0000313" key="9">
    <source>
        <dbReference type="EMBL" id="OXA57005.1"/>
    </source>
</evidence>
<dbReference type="GO" id="GO:0004694">
    <property type="term" value="F:eukaryotic translation initiation factor 2alpha kinase activity"/>
    <property type="evidence" value="ECO:0007669"/>
    <property type="project" value="TreeGrafter"/>
</dbReference>
<dbReference type="SUPFAM" id="SSF56112">
    <property type="entry name" value="Protein kinase-like (PK-like)"/>
    <property type="match status" value="1"/>
</dbReference>
<dbReference type="PIRSF" id="PIRSF000654">
    <property type="entry name" value="Integrin-linked_kinase"/>
    <property type="match status" value="1"/>
</dbReference>
<dbReference type="Gene3D" id="1.10.510.10">
    <property type="entry name" value="Transferase(Phosphotransferase) domain 1"/>
    <property type="match status" value="1"/>
</dbReference>
<dbReference type="Proteomes" id="UP000198287">
    <property type="component" value="Unassembled WGS sequence"/>
</dbReference>
<dbReference type="InterPro" id="IPR017441">
    <property type="entry name" value="Protein_kinase_ATP_BS"/>
</dbReference>
<keyword evidence="10" id="KW-1185">Reference proteome</keyword>
<dbReference type="AlphaFoldDB" id="A0A226EH88"/>
<dbReference type="InterPro" id="IPR000719">
    <property type="entry name" value="Prot_kinase_dom"/>
</dbReference>
<evidence type="ECO:0000256" key="2">
    <source>
        <dbReference type="ARBA" id="ARBA00022527"/>
    </source>
</evidence>
<dbReference type="PROSITE" id="PS50011">
    <property type="entry name" value="PROTEIN_KINASE_DOM"/>
    <property type="match status" value="1"/>
</dbReference>
<dbReference type="PANTHER" id="PTHR11042:SF160">
    <property type="entry name" value="EUKARYOTIC TRANSLATION INITIATION FACTOR 2-ALPHA KINASE 1"/>
    <property type="match status" value="1"/>
</dbReference>
<evidence type="ECO:0000256" key="6">
    <source>
        <dbReference type="ARBA" id="ARBA00022840"/>
    </source>
</evidence>
<evidence type="ECO:0000256" key="1">
    <source>
        <dbReference type="ARBA" id="ARBA00012513"/>
    </source>
</evidence>
<dbReference type="GO" id="GO:0005737">
    <property type="term" value="C:cytoplasm"/>
    <property type="evidence" value="ECO:0007669"/>
    <property type="project" value="TreeGrafter"/>
</dbReference>
<dbReference type="EC" id="2.7.11.1" evidence="1"/>
<accession>A0A226EH88</accession>
<evidence type="ECO:0000256" key="5">
    <source>
        <dbReference type="ARBA" id="ARBA00022777"/>
    </source>
</evidence>
<proteinExistence type="predicted"/>
<dbReference type="PROSITE" id="PS00107">
    <property type="entry name" value="PROTEIN_KINASE_ATP"/>
    <property type="match status" value="1"/>
</dbReference>
<name>A0A226EH88_FOLCA</name>
<dbReference type="InterPro" id="IPR011009">
    <property type="entry name" value="Kinase-like_dom_sf"/>
</dbReference>
<dbReference type="EMBL" id="LNIX01000003">
    <property type="protein sequence ID" value="OXA57005.1"/>
    <property type="molecule type" value="Genomic_DNA"/>
</dbReference>
<organism evidence="9 10">
    <name type="scientific">Folsomia candida</name>
    <name type="common">Springtail</name>
    <dbReference type="NCBI Taxonomy" id="158441"/>
    <lineage>
        <taxon>Eukaryota</taxon>
        <taxon>Metazoa</taxon>
        <taxon>Ecdysozoa</taxon>
        <taxon>Arthropoda</taxon>
        <taxon>Hexapoda</taxon>
        <taxon>Collembola</taxon>
        <taxon>Entomobryomorpha</taxon>
        <taxon>Isotomoidea</taxon>
        <taxon>Isotomidae</taxon>
        <taxon>Proisotominae</taxon>
        <taxon>Folsomia</taxon>
    </lineage>
</organism>
<reference evidence="9 10" key="1">
    <citation type="submission" date="2015-12" db="EMBL/GenBank/DDBJ databases">
        <title>The genome of Folsomia candida.</title>
        <authorList>
            <person name="Faddeeva A."/>
            <person name="Derks M.F."/>
            <person name="Anvar Y."/>
            <person name="Smit S."/>
            <person name="Van Straalen N."/>
            <person name="Roelofs D."/>
        </authorList>
    </citation>
    <scope>NUCLEOTIDE SEQUENCE [LARGE SCALE GENOMIC DNA]</scope>
    <source>
        <strain evidence="9 10">VU population</strain>
        <tissue evidence="9">Whole body</tissue>
    </source>
</reference>
<gene>
    <name evidence="9" type="ORF">Fcan01_06794</name>
</gene>
<keyword evidence="4 7" id="KW-0547">Nucleotide-binding</keyword>
<evidence type="ECO:0000256" key="4">
    <source>
        <dbReference type="ARBA" id="ARBA00022741"/>
    </source>
</evidence>
<keyword evidence="6 7" id="KW-0067">ATP-binding</keyword>
<evidence type="ECO:0000313" key="10">
    <source>
        <dbReference type="Proteomes" id="UP000198287"/>
    </source>
</evidence>
<keyword evidence="3" id="KW-0808">Transferase</keyword>
<comment type="caution">
    <text evidence="9">The sequence shown here is derived from an EMBL/GenBank/DDBJ whole genome shotgun (WGS) entry which is preliminary data.</text>
</comment>
<dbReference type="Pfam" id="PF00069">
    <property type="entry name" value="Pkinase"/>
    <property type="match status" value="1"/>
</dbReference>
<dbReference type="InterPro" id="IPR050339">
    <property type="entry name" value="CC_SR_Kinase"/>
</dbReference>
<protein>
    <recommendedName>
        <fullName evidence="1">non-specific serine/threonine protein kinase</fullName>
        <ecNumber evidence="1">2.7.11.1</ecNumber>
    </recommendedName>
</protein>
<keyword evidence="5 9" id="KW-0418">Kinase</keyword>
<evidence type="ECO:0000256" key="3">
    <source>
        <dbReference type="ARBA" id="ARBA00022679"/>
    </source>
</evidence>
<dbReference type="GO" id="GO:0005634">
    <property type="term" value="C:nucleus"/>
    <property type="evidence" value="ECO:0007669"/>
    <property type="project" value="TreeGrafter"/>
</dbReference>
<dbReference type="GO" id="GO:0005524">
    <property type="term" value="F:ATP binding"/>
    <property type="evidence" value="ECO:0007669"/>
    <property type="project" value="UniProtKB-UniRule"/>
</dbReference>
<evidence type="ECO:0000259" key="8">
    <source>
        <dbReference type="PROSITE" id="PS50011"/>
    </source>
</evidence>
<dbReference type="OrthoDB" id="248923at2759"/>
<keyword evidence="2" id="KW-0723">Serine/threonine-protein kinase</keyword>
<dbReference type="OMA" id="NSCCKLV"/>
<feature type="binding site" evidence="7">
    <location>
        <position position="42"/>
    </location>
    <ligand>
        <name>ATP</name>
        <dbReference type="ChEBI" id="CHEBI:30616"/>
    </ligand>
</feature>
<feature type="domain" description="Protein kinase" evidence="8">
    <location>
        <begin position="13"/>
        <end position="293"/>
    </location>
</feature>
<dbReference type="PANTHER" id="PTHR11042">
    <property type="entry name" value="EUKARYOTIC TRANSLATION INITIATION FACTOR 2-ALPHA KINASE EIF2-ALPHA KINASE -RELATED"/>
    <property type="match status" value="1"/>
</dbReference>